<evidence type="ECO:0000256" key="6">
    <source>
        <dbReference type="SAM" id="MobiDB-lite"/>
    </source>
</evidence>
<dbReference type="SUPFAM" id="SSF53383">
    <property type="entry name" value="PLP-dependent transferases"/>
    <property type="match status" value="1"/>
</dbReference>
<dbReference type="AlphaFoldDB" id="A0AAJ8KXH4"/>
<protein>
    <recommendedName>
        <fullName evidence="7">Aminotransferase class I/classII large domain-containing protein</fullName>
    </recommendedName>
</protein>
<dbReference type="GO" id="GO:0008483">
    <property type="term" value="F:transaminase activity"/>
    <property type="evidence" value="ECO:0007669"/>
    <property type="project" value="UniProtKB-KW"/>
</dbReference>
<evidence type="ECO:0000313" key="9">
    <source>
        <dbReference type="Proteomes" id="UP000078595"/>
    </source>
</evidence>
<reference evidence="8" key="1">
    <citation type="submission" date="2013-07" db="EMBL/GenBank/DDBJ databases">
        <authorList>
            <consortium name="The Broad Institute Genome Sequencing Platform"/>
            <person name="Cuomo C."/>
            <person name="Litvintseva A."/>
            <person name="Chen Y."/>
            <person name="Heitman J."/>
            <person name="Sun S."/>
            <person name="Springer D."/>
            <person name="Dromer F."/>
            <person name="Young S.K."/>
            <person name="Zeng Q."/>
            <person name="Gargeya S."/>
            <person name="Fitzgerald M."/>
            <person name="Abouelleil A."/>
            <person name="Alvarado L."/>
            <person name="Berlin A.M."/>
            <person name="Chapman S.B."/>
            <person name="Dewar J."/>
            <person name="Goldberg J."/>
            <person name="Griggs A."/>
            <person name="Gujja S."/>
            <person name="Hansen M."/>
            <person name="Howarth C."/>
            <person name="Imamovic A."/>
            <person name="Larimer J."/>
            <person name="McCowan C."/>
            <person name="Murphy C."/>
            <person name="Pearson M."/>
            <person name="Priest M."/>
            <person name="Roberts A."/>
            <person name="Saif S."/>
            <person name="Shea T."/>
            <person name="Sykes S."/>
            <person name="Wortman J."/>
            <person name="Nusbaum C."/>
            <person name="Birren B."/>
        </authorList>
    </citation>
    <scope>NUCLEOTIDE SEQUENCE</scope>
    <source>
        <strain evidence="8">CBS 10117</strain>
    </source>
</reference>
<dbReference type="PANTHER" id="PTHR42790:SF19">
    <property type="entry name" value="KYNURENINE_ALPHA-AMINOADIPATE AMINOTRANSFERASE, MITOCHONDRIAL"/>
    <property type="match status" value="1"/>
</dbReference>
<feature type="domain" description="Aminotransferase class I/classII large" evidence="7">
    <location>
        <begin position="99"/>
        <end position="543"/>
    </location>
</feature>
<evidence type="ECO:0000259" key="7">
    <source>
        <dbReference type="Pfam" id="PF00155"/>
    </source>
</evidence>
<dbReference type="InterPro" id="IPR004839">
    <property type="entry name" value="Aminotransferase_I/II_large"/>
</dbReference>
<name>A0AAJ8KXH4_9TREE</name>
<dbReference type="GO" id="GO:0030170">
    <property type="term" value="F:pyridoxal phosphate binding"/>
    <property type="evidence" value="ECO:0007669"/>
    <property type="project" value="InterPro"/>
</dbReference>
<dbReference type="CDD" id="cd00609">
    <property type="entry name" value="AAT_like"/>
    <property type="match status" value="1"/>
</dbReference>
<dbReference type="Gene3D" id="3.40.640.10">
    <property type="entry name" value="Type I PLP-dependent aspartate aminotransferase-like (Major domain)"/>
    <property type="match status" value="1"/>
</dbReference>
<comment type="similarity">
    <text evidence="2">Belongs to the class-I pyridoxal-phosphate-dependent aminotransferase family.</text>
</comment>
<comment type="cofactor">
    <cofactor evidence="1">
        <name>pyridoxal 5'-phosphate</name>
        <dbReference type="ChEBI" id="CHEBI:597326"/>
    </cofactor>
</comment>
<feature type="compositionally biased region" description="Basic and acidic residues" evidence="6">
    <location>
        <begin position="271"/>
        <end position="284"/>
    </location>
</feature>
<evidence type="ECO:0000256" key="2">
    <source>
        <dbReference type="ARBA" id="ARBA00007441"/>
    </source>
</evidence>
<evidence type="ECO:0000256" key="5">
    <source>
        <dbReference type="ARBA" id="ARBA00022898"/>
    </source>
</evidence>
<organism evidence="8 9">
    <name type="scientific">Kwoniella dejecticola CBS 10117</name>
    <dbReference type="NCBI Taxonomy" id="1296121"/>
    <lineage>
        <taxon>Eukaryota</taxon>
        <taxon>Fungi</taxon>
        <taxon>Dikarya</taxon>
        <taxon>Basidiomycota</taxon>
        <taxon>Agaricomycotina</taxon>
        <taxon>Tremellomycetes</taxon>
        <taxon>Tremellales</taxon>
        <taxon>Cryptococcaceae</taxon>
        <taxon>Kwoniella</taxon>
    </lineage>
</organism>
<keyword evidence="4" id="KW-0808">Transferase</keyword>
<dbReference type="InterPro" id="IPR015421">
    <property type="entry name" value="PyrdxlP-dep_Trfase_major"/>
</dbReference>
<dbReference type="EMBL" id="CP144539">
    <property type="protein sequence ID" value="WWC65395.1"/>
    <property type="molecule type" value="Genomic_DNA"/>
</dbReference>
<dbReference type="GO" id="GO:1901605">
    <property type="term" value="P:alpha-amino acid metabolic process"/>
    <property type="evidence" value="ECO:0007669"/>
    <property type="project" value="TreeGrafter"/>
</dbReference>
<dbReference type="Pfam" id="PF00155">
    <property type="entry name" value="Aminotran_1_2"/>
    <property type="match status" value="1"/>
</dbReference>
<keyword evidence="5" id="KW-0663">Pyridoxal phosphate</keyword>
<reference evidence="8" key="2">
    <citation type="submission" date="2024-02" db="EMBL/GenBank/DDBJ databases">
        <title>Comparative genomics of Cryptococcus and Kwoniella reveals pathogenesis evolution and contrasting modes of karyotype evolution via chromosome fusion or intercentromeric recombination.</title>
        <authorList>
            <person name="Coelho M.A."/>
            <person name="David-Palma M."/>
            <person name="Shea T."/>
            <person name="Bowers K."/>
            <person name="McGinley-Smith S."/>
            <person name="Mohammad A.W."/>
            <person name="Gnirke A."/>
            <person name="Yurkov A.M."/>
            <person name="Nowrousian M."/>
            <person name="Sun S."/>
            <person name="Cuomo C.A."/>
            <person name="Heitman J."/>
        </authorList>
    </citation>
    <scope>NUCLEOTIDE SEQUENCE</scope>
    <source>
        <strain evidence="8">CBS 10117</strain>
    </source>
</reference>
<dbReference type="InterPro" id="IPR050859">
    <property type="entry name" value="Class-I_PLP-dep_aminotransf"/>
</dbReference>
<dbReference type="InterPro" id="IPR015424">
    <property type="entry name" value="PyrdxlP-dep_Trfase"/>
</dbReference>
<feature type="region of interest" description="Disordered" evidence="6">
    <location>
        <begin position="271"/>
        <end position="292"/>
    </location>
</feature>
<keyword evidence="3" id="KW-0032">Aminotransferase</keyword>
<dbReference type="Proteomes" id="UP000078595">
    <property type="component" value="Chromosome 10"/>
</dbReference>
<accession>A0AAJ8KXH4</accession>
<keyword evidence="9" id="KW-1185">Reference proteome</keyword>
<dbReference type="KEGG" id="kdj:28971703"/>
<sequence length="555" mass="61701">MSPAPILPESLDLSHHLAKRIRTLQPSAMKALGALVGNRKLLTLGGGTPHPSLFPMSHATFTLPKLSTLNGDVQDWQIGQAVTEEIHLKKTGPGTEADEGGILDLNDILQYGLSNGYPELIRQLEELNELLHGKTISDQSIYISLGNTDGVSKVFQLLVEPDVDTVLTEEYSFASSLNSALSKGAKLYPIKVDGQGLVPADLEKVLSTWDERTQGRKPNLLYTIPCGQNPTGTTQPQERYDEIYRICQEHDVIIMEDDPYYPLQFAEYEPDQQKRETQLKEARAKLPPAPENAVEDDAQAVAKVFNDYAGVKSYLSRDVDGRVIRIDTFSKVFGPGVRLGWITANSTFIERILRIGETTTQVPNGLSQSVLASYLSDKHWGIGGFIRWTWGVRLEYQLKRDYFLDKLNEYVPKDLVTTVPCGAGMFQWLRVEVASHPRYRKTVIGNSADAAVNLALDTVGQEPEVPPGLELKQSAKEEQRYTTNTGELMDELWNHLIENGQVVLLPAKVFHTETPGIDSSDRLNFFRATFAGDLENIDAALKAFGDSIKDWFAKG</sequence>
<dbReference type="RefSeq" id="XP_065825810.1">
    <property type="nucleotide sequence ID" value="XM_065969738.1"/>
</dbReference>
<gene>
    <name evidence="8" type="ORF">I303_108013</name>
</gene>
<dbReference type="PANTHER" id="PTHR42790">
    <property type="entry name" value="AMINOTRANSFERASE"/>
    <property type="match status" value="1"/>
</dbReference>
<evidence type="ECO:0000313" key="8">
    <source>
        <dbReference type="EMBL" id="WWC65395.1"/>
    </source>
</evidence>
<evidence type="ECO:0000256" key="3">
    <source>
        <dbReference type="ARBA" id="ARBA00022576"/>
    </source>
</evidence>
<proteinExistence type="inferred from homology"/>
<evidence type="ECO:0000256" key="1">
    <source>
        <dbReference type="ARBA" id="ARBA00001933"/>
    </source>
</evidence>
<evidence type="ECO:0000256" key="4">
    <source>
        <dbReference type="ARBA" id="ARBA00022679"/>
    </source>
</evidence>
<dbReference type="GeneID" id="28971703"/>